<evidence type="ECO:0000256" key="1">
    <source>
        <dbReference type="ARBA" id="ARBA00004123"/>
    </source>
</evidence>
<sequence length="217" mass="25073">MKLVRTSSSSIFSLTLDEIQTKNNRMKSFGSMNIEDFIANIWTVDNNNNNNNTHNDQITPEVVTTTKTTSSLSLSRQGSLSIPIPLCKKTVDEIWFQIHKDQDEQDEDRDRNRNRNKEDCSEQTTLGEMTLEDFLVKAGVVRETTNVEEEEERELDETTRVLMKRQQGTSSDEKTTSFDCNNSVCYEEKSQSQSLRKRGKMIDGCLEVVVERRQRLF</sequence>
<gene>
    <name evidence="5" type="ORF">F8388_023810</name>
</gene>
<protein>
    <submittedName>
        <fullName evidence="5">Uncharacterized protein</fullName>
    </submittedName>
</protein>
<evidence type="ECO:0000313" key="6">
    <source>
        <dbReference type="Proteomes" id="UP000525078"/>
    </source>
</evidence>
<dbReference type="GO" id="GO:0045893">
    <property type="term" value="P:positive regulation of DNA-templated transcription"/>
    <property type="evidence" value="ECO:0007669"/>
    <property type="project" value="InterPro"/>
</dbReference>
<dbReference type="GO" id="GO:0003677">
    <property type="term" value="F:DNA binding"/>
    <property type="evidence" value="ECO:0007669"/>
    <property type="project" value="UniProtKB-KW"/>
</dbReference>
<evidence type="ECO:0000313" key="5">
    <source>
        <dbReference type="EMBL" id="KAF4379793.1"/>
    </source>
</evidence>
<dbReference type="PANTHER" id="PTHR22952">
    <property type="entry name" value="CAMP-RESPONSE ELEMENT BINDING PROTEIN-RELATED"/>
    <property type="match status" value="1"/>
</dbReference>
<organism evidence="5 6">
    <name type="scientific">Cannabis sativa</name>
    <name type="common">Hemp</name>
    <name type="synonym">Marijuana</name>
    <dbReference type="NCBI Taxonomy" id="3483"/>
    <lineage>
        <taxon>Eukaryota</taxon>
        <taxon>Viridiplantae</taxon>
        <taxon>Streptophyta</taxon>
        <taxon>Embryophyta</taxon>
        <taxon>Tracheophyta</taxon>
        <taxon>Spermatophyta</taxon>
        <taxon>Magnoliopsida</taxon>
        <taxon>eudicotyledons</taxon>
        <taxon>Gunneridae</taxon>
        <taxon>Pentapetalae</taxon>
        <taxon>rosids</taxon>
        <taxon>fabids</taxon>
        <taxon>Rosales</taxon>
        <taxon>Cannabaceae</taxon>
        <taxon>Cannabis</taxon>
    </lineage>
</organism>
<comment type="caution">
    <text evidence="5">The sequence shown here is derived from an EMBL/GenBank/DDBJ whole genome shotgun (WGS) entry which is preliminary data.</text>
</comment>
<feature type="region of interest" description="Disordered" evidence="4">
    <location>
        <begin position="102"/>
        <end position="124"/>
    </location>
</feature>
<dbReference type="GO" id="GO:0003700">
    <property type="term" value="F:DNA-binding transcription factor activity"/>
    <property type="evidence" value="ECO:0007669"/>
    <property type="project" value="InterPro"/>
</dbReference>
<reference evidence="5 6" key="1">
    <citation type="journal article" date="2020" name="bioRxiv">
        <title>Sequence and annotation of 42 cannabis genomes reveals extensive copy number variation in cannabinoid synthesis and pathogen resistance genes.</title>
        <authorList>
            <person name="Mckernan K.J."/>
            <person name="Helbert Y."/>
            <person name="Kane L.T."/>
            <person name="Ebling H."/>
            <person name="Zhang L."/>
            <person name="Liu B."/>
            <person name="Eaton Z."/>
            <person name="Mclaughlin S."/>
            <person name="Kingan S."/>
            <person name="Baybayan P."/>
            <person name="Concepcion G."/>
            <person name="Jordan M."/>
            <person name="Riva A."/>
            <person name="Barbazuk W."/>
            <person name="Harkins T."/>
        </authorList>
    </citation>
    <scope>NUCLEOTIDE SEQUENCE [LARGE SCALE GENOMIC DNA]</scope>
    <source>
        <strain evidence="6">cv. Jamaican Lion 4</strain>
        <tissue evidence="5">Leaf</tissue>
    </source>
</reference>
<evidence type="ECO:0000256" key="4">
    <source>
        <dbReference type="SAM" id="MobiDB-lite"/>
    </source>
</evidence>
<dbReference type="Proteomes" id="UP000525078">
    <property type="component" value="Unassembled WGS sequence"/>
</dbReference>
<evidence type="ECO:0000256" key="2">
    <source>
        <dbReference type="ARBA" id="ARBA00023125"/>
    </source>
</evidence>
<evidence type="ECO:0000256" key="3">
    <source>
        <dbReference type="ARBA" id="ARBA00023242"/>
    </source>
</evidence>
<name>A0A7J6GA07_CANSA</name>
<dbReference type="InterPro" id="IPR043452">
    <property type="entry name" value="BZIP46-like"/>
</dbReference>
<dbReference type="AlphaFoldDB" id="A0A7J6GA07"/>
<accession>A0A7J6GA07</accession>
<keyword evidence="3" id="KW-0539">Nucleus</keyword>
<dbReference type="GO" id="GO:0005634">
    <property type="term" value="C:nucleus"/>
    <property type="evidence" value="ECO:0007669"/>
    <property type="project" value="UniProtKB-SubCell"/>
</dbReference>
<proteinExistence type="predicted"/>
<feature type="compositionally biased region" description="Basic and acidic residues" evidence="4">
    <location>
        <begin position="102"/>
        <end position="120"/>
    </location>
</feature>
<dbReference type="PANTHER" id="PTHR22952:SF395">
    <property type="entry name" value="ABSCISIC ACID-INSENSITIVE 5-LIKE PROTEIN 1"/>
    <property type="match status" value="1"/>
</dbReference>
<dbReference type="EMBL" id="JAATIP010000068">
    <property type="protein sequence ID" value="KAF4379793.1"/>
    <property type="molecule type" value="Genomic_DNA"/>
</dbReference>
<keyword evidence="2" id="KW-0238">DNA-binding</keyword>
<comment type="subcellular location">
    <subcellularLocation>
        <location evidence="1">Nucleus</location>
    </subcellularLocation>
</comment>